<dbReference type="Pfam" id="PF01420">
    <property type="entry name" value="Methylase_S"/>
    <property type="match status" value="2"/>
</dbReference>
<accession>A0A800MTH1</accession>
<dbReference type="InterPro" id="IPR044946">
    <property type="entry name" value="Restrct_endonuc_typeI_TRD_sf"/>
</dbReference>
<feature type="domain" description="Type I restriction modification DNA specificity" evidence="4">
    <location>
        <begin position="203"/>
        <end position="348"/>
    </location>
</feature>
<name>A0A800MTH1_CYTFI</name>
<evidence type="ECO:0000313" key="6">
    <source>
        <dbReference type="Proteomes" id="UP000465778"/>
    </source>
</evidence>
<dbReference type="SUPFAM" id="SSF116734">
    <property type="entry name" value="DNA methylase specificity domain"/>
    <property type="match status" value="2"/>
</dbReference>
<evidence type="ECO:0000259" key="4">
    <source>
        <dbReference type="Pfam" id="PF01420"/>
    </source>
</evidence>
<evidence type="ECO:0000256" key="1">
    <source>
        <dbReference type="ARBA" id="ARBA00010923"/>
    </source>
</evidence>
<dbReference type="PANTHER" id="PTHR30408:SF13">
    <property type="entry name" value="TYPE I RESTRICTION ENZYME HINDI SPECIFICITY SUBUNIT"/>
    <property type="match status" value="1"/>
</dbReference>
<evidence type="ECO:0000256" key="3">
    <source>
        <dbReference type="ARBA" id="ARBA00023125"/>
    </source>
</evidence>
<gene>
    <name evidence="5" type="ORF">KIS1582_4047</name>
</gene>
<protein>
    <submittedName>
        <fullName evidence="5">Type I restriction-modification system, specificity subunit S</fullName>
    </submittedName>
</protein>
<comment type="caution">
    <text evidence="5">The sequence shown here is derived from an EMBL/GenBank/DDBJ whole genome shotgun (WGS) entry which is preliminary data.</text>
</comment>
<evidence type="ECO:0000256" key="2">
    <source>
        <dbReference type="ARBA" id="ARBA00022747"/>
    </source>
</evidence>
<comment type="similarity">
    <text evidence="1">Belongs to the type-I restriction system S methylase family.</text>
</comment>
<organism evidence="5 6">
    <name type="scientific">Cytobacillus firmus</name>
    <name type="common">Bacillus firmus</name>
    <dbReference type="NCBI Taxonomy" id="1399"/>
    <lineage>
        <taxon>Bacteria</taxon>
        <taxon>Bacillati</taxon>
        <taxon>Bacillota</taxon>
        <taxon>Bacilli</taxon>
        <taxon>Bacillales</taxon>
        <taxon>Bacillaceae</taxon>
        <taxon>Cytobacillus</taxon>
    </lineage>
</organism>
<keyword evidence="3" id="KW-0238">DNA-binding</keyword>
<dbReference type="EMBL" id="VDEM01000066">
    <property type="protein sequence ID" value="KAF0822181.1"/>
    <property type="molecule type" value="Genomic_DNA"/>
</dbReference>
<sequence length="406" mass="46606">MSDWKEVQLKDVSFYSDDRISVDQITVYNYLSTENMLPDRGGVTLASSLPSSKTVSKYNCEDILISNIRPYFKKIWFADKVGGCSNDVLVIKNKDTNQVDSKFLYYNLFTDKFFDYVMSGAKGAKMPRGDKDEIMKYSLIIPPLKTQQKIVKILSNIDNKIQVNLKMNKILEEMGMTLYKHWFVDFEPFQDEEFSESELGLIPKDWSVSSVGNAIEIIGGGTPKTSISEYWENGIINWFSPTDLTSQKSMFITNSAKKITQLGLEKSSAKLFPPYSIMMTSRATIGEISINREPSTTNQGFITLIPNENFNLYQLYFWLKTNMEKIMSISNGSTFKEVSKTNFKMLQILKAVRIEEYTKKCENIFKQIECNLCEIEGLTRLRGYLLPRLLSGEIDLLEIEKQVEEV</sequence>
<dbReference type="PANTHER" id="PTHR30408">
    <property type="entry name" value="TYPE-1 RESTRICTION ENZYME ECOKI SPECIFICITY PROTEIN"/>
    <property type="match status" value="1"/>
</dbReference>
<keyword evidence="2" id="KW-0680">Restriction system</keyword>
<dbReference type="Proteomes" id="UP000465778">
    <property type="component" value="Unassembled WGS sequence"/>
</dbReference>
<proteinExistence type="inferred from homology"/>
<dbReference type="AlphaFoldDB" id="A0A800MTH1"/>
<feature type="domain" description="Type I restriction modification DNA specificity" evidence="4">
    <location>
        <begin position="1"/>
        <end position="169"/>
    </location>
</feature>
<dbReference type="OrthoDB" id="9795776at2"/>
<dbReference type="GO" id="GO:0009307">
    <property type="term" value="P:DNA restriction-modification system"/>
    <property type="evidence" value="ECO:0007669"/>
    <property type="project" value="UniProtKB-KW"/>
</dbReference>
<dbReference type="InterPro" id="IPR052021">
    <property type="entry name" value="Type-I_RS_S_subunit"/>
</dbReference>
<evidence type="ECO:0000313" key="5">
    <source>
        <dbReference type="EMBL" id="KAF0822181.1"/>
    </source>
</evidence>
<dbReference type="InterPro" id="IPR000055">
    <property type="entry name" value="Restrct_endonuc_typeI_TRD"/>
</dbReference>
<dbReference type="Gene3D" id="1.10.287.1120">
    <property type="entry name" value="Bipartite methylase S protein"/>
    <property type="match status" value="1"/>
</dbReference>
<dbReference type="GO" id="GO:0003677">
    <property type="term" value="F:DNA binding"/>
    <property type="evidence" value="ECO:0007669"/>
    <property type="project" value="UniProtKB-KW"/>
</dbReference>
<dbReference type="Gene3D" id="3.90.220.20">
    <property type="entry name" value="DNA methylase specificity domains"/>
    <property type="match status" value="2"/>
</dbReference>
<dbReference type="RefSeq" id="WP_159346400.1">
    <property type="nucleotide sequence ID" value="NZ_JBALOT010000012.1"/>
</dbReference>
<reference evidence="5 6" key="1">
    <citation type="journal article" date="2020" name="G3 (Bethesda)">
        <title>Whole Genome Sequencing and Comparative Genomics of Two Nematicidal Bacillus Strains Reveals a Wide Range of Possible Virulence Factors.</title>
        <authorList>
            <person name="Susic N."/>
            <person name="Janezic S."/>
            <person name="Rupnik M."/>
            <person name="Geric Stare B."/>
        </authorList>
    </citation>
    <scope>NUCLEOTIDE SEQUENCE [LARGE SCALE GENOMIC DNA]</scope>
    <source>
        <strain evidence="5 6">I-1582</strain>
    </source>
</reference>
<dbReference type="CDD" id="cd17273">
    <property type="entry name" value="RMtype1_S_EcoJA69PI-TRD1-CR1_like"/>
    <property type="match status" value="1"/>
</dbReference>